<dbReference type="GO" id="GO:0071986">
    <property type="term" value="C:Ragulator complex"/>
    <property type="evidence" value="ECO:0007669"/>
    <property type="project" value="InterPro"/>
</dbReference>
<keyword evidence="2" id="KW-1185">Reference proteome</keyword>
<accession>A0A317SFU2</accession>
<evidence type="ECO:0000313" key="1">
    <source>
        <dbReference type="EMBL" id="PWW73364.1"/>
    </source>
</evidence>
<protein>
    <submittedName>
        <fullName evidence="1">Uncharacterized protein</fullName>
    </submittedName>
</protein>
<dbReference type="OrthoDB" id="76862at2759"/>
<comment type="caution">
    <text evidence="1">The sequence shown here is derived from an EMBL/GenBank/DDBJ whole genome shotgun (WGS) entry which is preliminary data.</text>
</comment>
<gene>
    <name evidence="1" type="ORF">C7212DRAFT_339931</name>
</gene>
<sequence>MDPTAVKKWLDSVMGASNVTGALLIDSQTGLCLGARGKATEDDATYIAVASRAALDVKGVGAVAYKDSKVILQKGGSGVLVAVYKEKDLLGESPDEM</sequence>
<name>A0A317SFU2_9PEZI</name>
<organism evidence="1 2">
    <name type="scientific">Tuber magnatum</name>
    <name type="common">white Piedmont truffle</name>
    <dbReference type="NCBI Taxonomy" id="42249"/>
    <lineage>
        <taxon>Eukaryota</taxon>
        <taxon>Fungi</taxon>
        <taxon>Dikarya</taxon>
        <taxon>Ascomycota</taxon>
        <taxon>Pezizomycotina</taxon>
        <taxon>Pezizomycetes</taxon>
        <taxon>Pezizales</taxon>
        <taxon>Tuberaceae</taxon>
        <taxon>Tuber</taxon>
    </lineage>
</organism>
<dbReference type="Gene3D" id="3.30.450.30">
    <property type="entry name" value="Dynein light chain 2a, cytoplasmic"/>
    <property type="match status" value="1"/>
</dbReference>
<dbReference type="InterPro" id="IPR024135">
    <property type="entry name" value="LAMTOR5"/>
</dbReference>
<evidence type="ECO:0000313" key="2">
    <source>
        <dbReference type="Proteomes" id="UP000246991"/>
    </source>
</evidence>
<dbReference type="EMBL" id="PYWC01000081">
    <property type="protein sequence ID" value="PWW73364.1"/>
    <property type="molecule type" value="Genomic_DNA"/>
</dbReference>
<dbReference type="Pfam" id="PF16672">
    <property type="entry name" value="LAMTOR5"/>
    <property type="match status" value="1"/>
</dbReference>
<dbReference type="AlphaFoldDB" id="A0A317SFU2"/>
<reference evidence="1 2" key="1">
    <citation type="submission" date="2018-03" db="EMBL/GenBank/DDBJ databases">
        <title>Genomes of Pezizomycetes fungi and the evolution of truffles.</title>
        <authorList>
            <person name="Murat C."/>
            <person name="Payen T."/>
            <person name="Noel B."/>
            <person name="Kuo A."/>
            <person name="Martin F.M."/>
        </authorList>
    </citation>
    <scope>NUCLEOTIDE SEQUENCE [LARGE SCALE GENOMIC DNA]</scope>
    <source>
        <strain evidence="1">091103-1</strain>
    </source>
</reference>
<dbReference type="GO" id="GO:0043066">
    <property type="term" value="P:negative regulation of apoptotic process"/>
    <property type="evidence" value="ECO:0007669"/>
    <property type="project" value="InterPro"/>
</dbReference>
<proteinExistence type="predicted"/>
<dbReference type="Proteomes" id="UP000246991">
    <property type="component" value="Unassembled WGS sequence"/>
</dbReference>